<name>A0ABR5TJM4_9EURY</name>
<reference evidence="2 3" key="1">
    <citation type="journal article" date="2016" name="Sci. Rep.">
        <title>Metabolic traits of an uncultured archaeal lineage -MSBL1- from brine pools of the Red Sea.</title>
        <authorList>
            <person name="Mwirichia R."/>
            <person name="Alam I."/>
            <person name="Rashid M."/>
            <person name="Vinu M."/>
            <person name="Ba-Alawi W."/>
            <person name="Anthony Kamau A."/>
            <person name="Kamanda Ngugi D."/>
            <person name="Goker M."/>
            <person name="Klenk H.P."/>
            <person name="Bajic V."/>
            <person name="Stingl U."/>
        </authorList>
    </citation>
    <scope>NUCLEOTIDE SEQUENCE [LARGE SCALE GENOMIC DNA]</scope>
    <source>
        <strain evidence="2">SCGC-AAA382M17</strain>
    </source>
</reference>
<protein>
    <recommendedName>
        <fullName evidence="4">DUF1616 domain-containing protein</fullName>
    </recommendedName>
</protein>
<accession>A0ABR5TJM4</accession>
<keyword evidence="1" id="KW-0812">Transmembrane</keyword>
<proteinExistence type="predicted"/>
<keyword evidence="1" id="KW-0472">Membrane</keyword>
<gene>
    <name evidence="2" type="ORF">AKJ55_00975</name>
</gene>
<dbReference type="EMBL" id="LHYI01000017">
    <property type="protein sequence ID" value="KXB08458.1"/>
    <property type="molecule type" value="Genomic_DNA"/>
</dbReference>
<organism evidence="2 3">
    <name type="scientific">candidate division MSBL1 archaeon SCGC-AAA382M17</name>
    <dbReference type="NCBI Taxonomy" id="1698284"/>
    <lineage>
        <taxon>Archaea</taxon>
        <taxon>Methanobacteriati</taxon>
        <taxon>Methanobacteriota</taxon>
        <taxon>candidate division MSBL1</taxon>
    </lineage>
</organism>
<evidence type="ECO:0000256" key="1">
    <source>
        <dbReference type="SAM" id="Phobius"/>
    </source>
</evidence>
<feature type="transmembrane region" description="Helical" evidence="1">
    <location>
        <begin position="20"/>
        <end position="38"/>
    </location>
</feature>
<evidence type="ECO:0008006" key="4">
    <source>
        <dbReference type="Google" id="ProtNLM"/>
    </source>
</evidence>
<keyword evidence="3" id="KW-1185">Reference proteome</keyword>
<comment type="caution">
    <text evidence="2">The sequence shown here is derived from an EMBL/GenBank/DDBJ whole genome shotgun (WGS) entry which is preliminary data.</text>
</comment>
<evidence type="ECO:0000313" key="3">
    <source>
        <dbReference type="Proteomes" id="UP000070633"/>
    </source>
</evidence>
<keyword evidence="1" id="KW-1133">Transmembrane helix</keyword>
<evidence type="ECO:0000313" key="2">
    <source>
        <dbReference type="EMBL" id="KXB08458.1"/>
    </source>
</evidence>
<dbReference type="Proteomes" id="UP000070633">
    <property type="component" value="Unassembled WGS sequence"/>
</dbReference>
<sequence length="185" mass="20612">MRPVSTENEQNSNFHLIKTIIIVIAIVIGIVVALYYVGTGTDHTGEGENQKPYFSKARLQNVEISPKENSLLIAQVANPGDSVYEDIKIRFSTFSQNILISPTNPKVEREYENEVISEQKTEYSLTISDPLGLGKQEKTRTYTFEINGSLPEGSVSMTVKINSFVITDGETTDNKVFELTISSEE</sequence>